<feature type="compositionally biased region" description="Low complexity" evidence="10">
    <location>
        <begin position="290"/>
        <end position="301"/>
    </location>
</feature>
<keyword evidence="8" id="KW-0764">Sulfate transport</keyword>
<dbReference type="GO" id="GO:0009675">
    <property type="term" value="F:high-affinity sulfate:proton symporter activity"/>
    <property type="evidence" value="ECO:0007669"/>
    <property type="project" value="TreeGrafter"/>
</dbReference>
<proteinExistence type="predicted"/>
<keyword evidence="13" id="KW-1185">Reference proteome</keyword>
<evidence type="ECO:0000256" key="1">
    <source>
        <dbReference type="ARBA" id="ARBA00004141"/>
    </source>
</evidence>
<keyword evidence="6 11" id="KW-0812">Transmembrane</keyword>
<feature type="region of interest" description="Disordered" evidence="10">
    <location>
        <begin position="282"/>
        <end position="316"/>
    </location>
</feature>
<keyword evidence="2" id="KW-0813">Transport</keyword>
<organism evidence="12 13">
    <name type="scientific">Parvicella tangerina</name>
    <dbReference type="NCBI Taxonomy" id="2829795"/>
    <lineage>
        <taxon>Bacteria</taxon>
        <taxon>Pseudomonadati</taxon>
        <taxon>Bacteroidota</taxon>
        <taxon>Flavobacteriia</taxon>
        <taxon>Flavobacteriales</taxon>
        <taxon>Parvicellaceae</taxon>
        <taxon>Parvicella</taxon>
    </lineage>
</organism>
<accession>A0A916JPP1</accession>
<keyword evidence="7 11" id="KW-1133">Transmembrane helix</keyword>
<dbReference type="KEGG" id="ptan:CRYO30217_02721"/>
<dbReference type="PANTHER" id="PTHR37468">
    <property type="entry name" value="SULFATE TRANSPORTER CYSZ"/>
    <property type="match status" value="1"/>
</dbReference>
<feature type="transmembrane region" description="Helical" evidence="11">
    <location>
        <begin position="26"/>
        <end position="47"/>
    </location>
</feature>
<dbReference type="Proteomes" id="UP000683507">
    <property type="component" value="Chromosome"/>
</dbReference>
<evidence type="ECO:0000256" key="3">
    <source>
        <dbReference type="ARBA" id="ARBA00022475"/>
    </source>
</evidence>
<evidence type="ECO:0000256" key="5">
    <source>
        <dbReference type="ARBA" id="ARBA00022605"/>
    </source>
</evidence>
<feature type="transmembrane region" description="Helical" evidence="11">
    <location>
        <begin position="67"/>
        <end position="95"/>
    </location>
</feature>
<feature type="transmembrane region" description="Helical" evidence="11">
    <location>
        <begin position="241"/>
        <end position="267"/>
    </location>
</feature>
<evidence type="ECO:0000256" key="11">
    <source>
        <dbReference type="SAM" id="Phobius"/>
    </source>
</evidence>
<evidence type="ECO:0000256" key="10">
    <source>
        <dbReference type="SAM" id="MobiDB-lite"/>
    </source>
</evidence>
<reference evidence="12" key="1">
    <citation type="submission" date="2021-04" db="EMBL/GenBank/DDBJ databases">
        <authorList>
            <person name="Rodrigo-Torres L."/>
            <person name="Arahal R. D."/>
            <person name="Lucena T."/>
        </authorList>
    </citation>
    <scope>NUCLEOTIDE SEQUENCE</scope>
    <source>
        <strain evidence="12">AS29M-1</strain>
    </source>
</reference>
<evidence type="ECO:0000313" key="12">
    <source>
        <dbReference type="EMBL" id="CAG5085311.1"/>
    </source>
</evidence>
<dbReference type="AlphaFoldDB" id="A0A916JPP1"/>
<dbReference type="GO" id="GO:0019344">
    <property type="term" value="P:cysteine biosynthetic process"/>
    <property type="evidence" value="ECO:0007669"/>
    <property type="project" value="TreeGrafter"/>
</dbReference>
<dbReference type="GO" id="GO:0000103">
    <property type="term" value="P:sulfate assimilation"/>
    <property type="evidence" value="ECO:0007669"/>
    <property type="project" value="TreeGrafter"/>
</dbReference>
<dbReference type="InterPro" id="IPR050480">
    <property type="entry name" value="CysZ-like"/>
</dbReference>
<dbReference type="PANTHER" id="PTHR37468:SF1">
    <property type="entry name" value="SULFATE TRANSPORTER CYSZ"/>
    <property type="match status" value="1"/>
</dbReference>
<evidence type="ECO:0000256" key="8">
    <source>
        <dbReference type="ARBA" id="ARBA00023032"/>
    </source>
</evidence>
<dbReference type="RefSeq" id="WP_258542928.1">
    <property type="nucleotide sequence ID" value="NZ_OU015584.1"/>
</dbReference>
<feature type="compositionally biased region" description="Acidic residues" evidence="10">
    <location>
        <begin position="304"/>
        <end position="316"/>
    </location>
</feature>
<gene>
    <name evidence="12" type="ORF">CRYO30217_02721</name>
</gene>
<feature type="transmembrane region" description="Helical" evidence="11">
    <location>
        <begin position="170"/>
        <end position="189"/>
    </location>
</feature>
<name>A0A916JPP1_9FLAO</name>
<keyword evidence="4" id="KW-0997">Cell inner membrane</keyword>
<dbReference type="InterPro" id="IPR059112">
    <property type="entry name" value="CysZ/EI24"/>
</dbReference>
<evidence type="ECO:0000256" key="9">
    <source>
        <dbReference type="ARBA" id="ARBA00023136"/>
    </source>
</evidence>
<evidence type="ECO:0000313" key="13">
    <source>
        <dbReference type="Proteomes" id="UP000683507"/>
    </source>
</evidence>
<sequence>MKFLKDLKLGYVSYVEAFKFIKKHKLWYYFIFPVLLFLGIYYLGFVFEELKDGIDLESEEIGLIKKIWLLFLRSLYALLAVVMLSFMRYILIILLSPILSVVSERVERILTGNKYKFNLKQLIKDIKRALNLAIRNVVWELAIVYGLILCYVVFDLIVDFNDSADDFITGTIAMLVAFYYYGFGFIDYLMERMRMDLQESVKFVRQHRGFAIALGSVFTLIFVYSNNYLMILRDEIGGGYLLVLVIIASIILAMIPIVTMVAATLGVHELIDLTSNPHAIKEELKEQTDDNMSSSDSPSTIDPDHEESESDEESDQ</sequence>
<dbReference type="Pfam" id="PF07264">
    <property type="entry name" value="EI24"/>
    <property type="match status" value="1"/>
</dbReference>
<dbReference type="EMBL" id="OU015584">
    <property type="protein sequence ID" value="CAG5085311.1"/>
    <property type="molecule type" value="Genomic_DNA"/>
</dbReference>
<keyword evidence="5" id="KW-0028">Amino-acid biosynthesis</keyword>
<dbReference type="GO" id="GO:0005886">
    <property type="term" value="C:plasma membrane"/>
    <property type="evidence" value="ECO:0007669"/>
    <property type="project" value="TreeGrafter"/>
</dbReference>
<evidence type="ECO:0000256" key="2">
    <source>
        <dbReference type="ARBA" id="ARBA00022448"/>
    </source>
</evidence>
<protein>
    <submittedName>
        <fullName evidence="12">Uncharacterized protein</fullName>
    </submittedName>
</protein>
<feature type="transmembrane region" description="Helical" evidence="11">
    <location>
        <begin position="210"/>
        <end position="229"/>
    </location>
</feature>
<evidence type="ECO:0000256" key="6">
    <source>
        <dbReference type="ARBA" id="ARBA00022692"/>
    </source>
</evidence>
<evidence type="ECO:0000256" key="4">
    <source>
        <dbReference type="ARBA" id="ARBA00022519"/>
    </source>
</evidence>
<keyword evidence="9 11" id="KW-0472">Membrane</keyword>
<evidence type="ECO:0000256" key="7">
    <source>
        <dbReference type="ARBA" id="ARBA00022989"/>
    </source>
</evidence>
<keyword evidence="3" id="KW-1003">Cell membrane</keyword>
<comment type="subcellular location">
    <subcellularLocation>
        <location evidence="1">Membrane</location>
        <topology evidence="1">Multi-pass membrane protein</topology>
    </subcellularLocation>
</comment>
<feature type="transmembrane region" description="Helical" evidence="11">
    <location>
        <begin position="137"/>
        <end position="158"/>
    </location>
</feature>